<feature type="domain" description="Cation efflux protein transmembrane" evidence="7">
    <location>
        <begin position="57"/>
        <end position="324"/>
    </location>
</feature>
<dbReference type="EMBL" id="CAMPGE010013845">
    <property type="protein sequence ID" value="CAI2372555.1"/>
    <property type="molecule type" value="Genomic_DNA"/>
</dbReference>
<dbReference type="InterPro" id="IPR027469">
    <property type="entry name" value="Cation_efflux_TMD_sf"/>
</dbReference>
<dbReference type="InterPro" id="IPR058533">
    <property type="entry name" value="Cation_efflux_TM"/>
</dbReference>
<proteinExistence type="predicted"/>
<keyword evidence="3" id="KW-0864">Zinc transport</keyword>
<accession>A0AAD1UV08</accession>
<evidence type="ECO:0000313" key="9">
    <source>
        <dbReference type="Proteomes" id="UP001295684"/>
    </source>
</evidence>
<feature type="transmembrane region" description="Helical" evidence="6">
    <location>
        <begin position="94"/>
        <end position="112"/>
    </location>
</feature>
<gene>
    <name evidence="8" type="ORF">ECRASSUSDP1_LOCUS13886</name>
</gene>
<protein>
    <recommendedName>
        <fullName evidence="7">Cation efflux protein transmembrane domain-containing protein</fullName>
    </recommendedName>
</protein>
<sequence>MRDGIRFNDKLESMKGKFNGSHPWIKKLIFVIIVCSIYLLIELWRRDQYNDRYVCLIIRLIGFSISLFTIRAILIGGNTRRRTFGNDRLEVLGALGTVLIWCLSVLLIIDAVGRIMNPIKLDSASMMFTALLGLFFNFIMLKILTMQETEADNKPSQEQLSYEMQDLGLEGLEFNGAPKVENESLVLKMHDSLDQQPEMRESIGSKSFYVDTESQKDSEFEDINTHKNQSGGNSKDYLGALKSIFNKDKMPKLEYNVSDSLNVRAAAVHVFSDIIQSLKNLTVAISIHSLPEATLIEPICTIVFSILGLFTTYFILKDCINILMEGVPKNMSYREVKTSIERIKGIISVKTLHVWSITPNRACLTAKIIARVNTPVVMQAHEICRKKFGIQECFIEVNTI</sequence>
<evidence type="ECO:0000256" key="6">
    <source>
        <dbReference type="SAM" id="Phobius"/>
    </source>
</evidence>
<feature type="transmembrane region" description="Helical" evidence="6">
    <location>
        <begin position="53"/>
        <end position="74"/>
    </location>
</feature>
<evidence type="ECO:0000256" key="3">
    <source>
        <dbReference type="ARBA" id="ARBA00022906"/>
    </source>
</evidence>
<evidence type="ECO:0000313" key="8">
    <source>
        <dbReference type="EMBL" id="CAI2372555.1"/>
    </source>
</evidence>
<evidence type="ECO:0000256" key="5">
    <source>
        <dbReference type="ARBA" id="ARBA00023136"/>
    </source>
</evidence>
<dbReference type="InterPro" id="IPR002524">
    <property type="entry name" value="Cation_efflux"/>
</dbReference>
<dbReference type="InterPro" id="IPR050681">
    <property type="entry name" value="CDF/SLC30A"/>
</dbReference>
<keyword evidence="5 6" id="KW-0472">Membrane</keyword>
<dbReference type="PANTHER" id="PTHR11562">
    <property type="entry name" value="CATION EFFLUX PROTEIN/ ZINC TRANSPORTER"/>
    <property type="match status" value="1"/>
</dbReference>
<feature type="transmembrane region" description="Helical" evidence="6">
    <location>
        <begin position="124"/>
        <end position="144"/>
    </location>
</feature>
<dbReference type="Gene3D" id="1.20.1510.10">
    <property type="entry name" value="Cation efflux protein transmembrane domain"/>
    <property type="match status" value="1"/>
</dbReference>
<dbReference type="AlphaFoldDB" id="A0AAD1UV08"/>
<keyword evidence="3" id="KW-0862">Zinc</keyword>
<comment type="caution">
    <text evidence="8">The sequence shown here is derived from an EMBL/GenBank/DDBJ whole genome shotgun (WGS) entry which is preliminary data.</text>
</comment>
<keyword evidence="9" id="KW-1185">Reference proteome</keyword>
<keyword evidence="3" id="KW-0406">Ion transport</keyword>
<feature type="transmembrane region" description="Helical" evidence="6">
    <location>
        <begin position="24"/>
        <end position="41"/>
    </location>
</feature>
<dbReference type="Proteomes" id="UP001295684">
    <property type="component" value="Unassembled WGS sequence"/>
</dbReference>
<dbReference type="NCBIfam" id="TIGR01297">
    <property type="entry name" value="CDF"/>
    <property type="match status" value="1"/>
</dbReference>
<evidence type="ECO:0000256" key="4">
    <source>
        <dbReference type="ARBA" id="ARBA00022989"/>
    </source>
</evidence>
<dbReference type="PANTHER" id="PTHR11562:SF17">
    <property type="entry name" value="RE54080P-RELATED"/>
    <property type="match status" value="1"/>
</dbReference>
<dbReference type="Pfam" id="PF01545">
    <property type="entry name" value="Cation_efflux"/>
    <property type="match status" value="1"/>
</dbReference>
<evidence type="ECO:0000259" key="7">
    <source>
        <dbReference type="Pfam" id="PF01545"/>
    </source>
</evidence>
<organism evidence="8 9">
    <name type="scientific">Euplotes crassus</name>
    <dbReference type="NCBI Taxonomy" id="5936"/>
    <lineage>
        <taxon>Eukaryota</taxon>
        <taxon>Sar</taxon>
        <taxon>Alveolata</taxon>
        <taxon>Ciliophora</taxon>
        <taxon>Intramacronucleata</taxon>
        <taxon>Spirotrichea</taxon>
        <taxon>Hypotrichia</taxon>
        <taxon>Euplotida</taxon>
        <taxon>Euplotidae</taxon>
        <taxon>Moneuplotes</taxon>
    </lineage>
</organism>
<evidence type="ECO:0000256" key="2">
    <source>
        <dbReference type="ARBA" id="ARBA00022692"/>
    </source>
</evidence>
<keyword evidence="3" id="KW-0813">Transport</keyword>
<feature type="transmembrane region" description="Helical" evidence="6">
    <location>
        <begin position="295"/>
        <end position="316"/>
    </location>
</feature>
<reference evidence="8" key="1">
    <citation type="submission" date="2023-07" db="EMBL/GenBank/DDBJ databases">
        <authorList>
            <consortium name="AG Swart"/>
            <person name="Singh M."/>
            <person name="Singh A."/>
            <person name="Seah K."/>
            <person name="Emmerich C."/>
        </authorList>
    </citation>
    <scope>NUCLEOTIDE SEQUENCE</scope>
    <source>
        <strain evidence="8">DP1</strain>
    </source>
</reference>
<keyword evidence="4 6" id="KW-1133">Transmembrane helix</keyword>
<dbReference type="SUPFAM" id="SSF161111">
    <property type="entry name" value="Cation efflux protein transmembrane domain-like"/>
    <property type="match status" value="1"/>
</dbReference>
<dbReference type="GO" id="GO:0005385">
    <property type="term" value="F:zinc ion transmembrane transporter activity"/>
    <property type="evidence" value="ECO:0007669"/>
    <property type="project" value="TreeGrafter"/>
</dbReference>
<keyword evidence="2 6" id="KW-0812">Transmembrane</keyword>
<dbReference type="GO" id="GO:0005886">
    <property type="term" value="C:plasma membrane"/>
    <property type="evidence" value="ECO:0007669"/>
    <property type="project" value="TreeGrafter"/>
</dbReference>
<comment type="subcellular location">
    <subcellularLocation>
        <location evidence="1">Membrane</location>
        <topology evidence="1">Multi-pass membrane protein</topology>
    </subcellularLocation>
</comment>
<evidence type="ECO:0000256" key="1">
    <source>
        <dbReference type="ARBA" id="ARBA00004141"/>
    </source>
</evidence>
<name>A0AAD1UV08_EUPCR</name>